<dbReference type="EMBL" id="JANPWB010000014">
    <property type="protein sequence ID" value="KAJ1102331.1"/>
    <property type="molecule type" value="Genomic_DNA"/>
</dbReference>
<reference evidence="2" key="1">
    <citation type="journal article" date="2022" name="bioRxiv">
        <title>Sequencing and chromosome-scale assembly of the giantPleurodeles waltlgenome.</title>
        <authorList>
            <person name="Brown T."/>
            <person name="Elewa A."/>
            <person name="Iarovenko S."/>
            <person name="Subramanian E."/>
            <person name="Araus A.J."/>
            <person name="Petzold A."/>
            <person name="Susuki M."/>
            <person name="Suzuki K.-i.T."/>
            <person name="Hayashi T."/>
            <person name="Toyoda A."/>
            <person name="Oliveira C."/>
            <person name="Osipova E."/>
            <person name="Leigh N.D."/>
            <person name="Simon A."/>
            <person name="Yun M.H."/>
        </authorList>
    </citation>
    <scope>NUCLEOTIDE SEQUENCE</scope>
    <source>
        <strain evidence="2">20211129_DDA</strain>
        <tissue evidence="2">Liver</tissue>
    </source>
</reference>
<feature type="compositionally biased region" description="Polar residues" evidence="1">
    <location>
        <begin position="1"/>
        <end position="12"/>
    </location>
</feature>
<evidence type="ECO:0000313" key="2">
    <source>
        <dbReference type="EMBL" id="KAJ1102331.1"/>
    </source>
</evidence>
<sequence>MPGSTDSYQDMQYPSGAHTREHRLRSGHAMPKRCPHQGAQAHIRSCNAYKTQRQAAPTPGHTGQVMPRAPTPRGVHIRTRGLTSQAMLCSQHTAECGAHAQISGHAVPTALNTKGYNARGRQLLSQACNAHTTPRQAMPMAGHTGARLRPCSAHSSQDQAGPWQDTVAHISGHAAPRVPSSLGHTAASRIWAGVTGE</sequence>
<dbReference type="AlphaFoldDB" id="A0AAV7MF12"/>
<comment type="caution">
    <text evidence="2">The sequence shown here is derived from an EMBL/GenBank/DDBJ whole genome shotgun (WGS) entry which is preliminary data.</text>
</comment>
<organism evidence="2 3">
    <name type="scientific">Pleurodeles waltl</name>
    <name type="common">Iberian ribbed newt</name>
    <dbReference type="NCBI Taxonomy" id="8319"/>
    <lineage>
        <taxon>Eukaryota</taxon>
        <taxon>Metazoa</taxon>
        <taxon>Chordata</taxon>
        <taxon>Craniata</taxon>
        <taxon>Vertebrata</taxon>
        <taxon>Euteleostomi</taxon>
        <taxon>Amphibia</taxon>
        <taxon>Batrachia</taxon>
        <taxon>Caudata</taxon>
        <taxon>Salamandroidea</taxon>
        <taxon>Salamandridae</taxon>
        <taxon>Pleurodelinae</taxon>
        <taxon>Pleurodeles</taxon>
    </lineage>
</organism>
<keyword evidence="3" id="KW-1185">Reference proteome</keyword>
<accession>A0AAV7MF12</accession>
<feature type="region of interest" description="Disordered" evidence="1">
    <location>
        <begin position="1"/>
        <end position="34"/>
    </location>
</feature>
<evidence type="ECO:0000313" key="3">
    <source>
        <dbReference type="Proteomes" id="UP001066276"/>
    </source>
</evidence>
<gene>
    <name evidence="2" type="ORF">NDU88_007383</name>
</gene>
<protein>
    <submittedName>
        <fullName evidence="2">Uncharacterized protein</fullName>
    </submittedName>
</protein>
<dbReference type="Proteomes" id="UP001066276">
    <property type="component" value="Chromosome 10"/>
</dbReference>
<name>A0AAV7MF12_PLEWA</name>
<evidence type="ECO:0000256" key="1">
    <source>
        <dbReference type="SAM" id="MobiDB-lite"/>
    </source>
</evidence>
<proteinExistence type="predicted"/>
<feature type="region of interest" description="Disordered" evidence="1">
    <location>
        <begin position="50"/>
        <end position="70"/>
    </location>
</feature>
<feature type="region of interest" description="Disordered" evidence="1">
    <location>
        <begin position="140"/>
        <end position="162"/>
    </location>
</feature>
<feature type="compositionally biased region" description="Basic residues" evidence="1">
    <location>
        <begin position="20"/>
        <end position="34"/>
    </location>
</feature>